<sequence>LLKVGHGGTLDKDAHGVLAVGVGNGCKHLTKLLHGPKASFSNFSLNKYLCTTVLGIETDTCYITGNKINEKPFDHVTKEMLEHALLKFVGTTLQVPPIYSALKFQGRRLSDMAYAGETIPVEKLLARKVDVFDIRCIHFQLPTFTLDISCGPGFYVRSLVKDLAHEMNTCGYVGGLERTRHGIFVKEHALTESQWNYASVIKSINFFRFHWK</sequence>
<protein>
    <recommendedName>
        <fullName evidence="2">tRNA pseudouridine(55) synthase</fullName>
        <ecNumber evidence="2">5.4.99.25</ecNumber>
    </recommendedName>
</protein>
<evidence type="ECO:0000259" key="5">
    <source>
        <dbReference type="Pfam" id="PF01509"/>
    </source>
</evidence>
<dbReference type="PANTHER" id="PTHR13767:SF2">
    <property type="entry name" value="PSEUDOURIDYLATE SYNTHASE TRUB1"/>
    <property type="match status" value="1"/>
</dbReference>
<evidence type="ECO:0000256" key="2">
    <source>
        <dbReference type="ARBA" id="ARBA00012787"/>
    </source>
</evidence>
<comment type="similarity">
    <text evidence="1">Belongs to the pseudouridine synthase TruB family.</text>
</comment>
<keyword evidence="4" id="KW-0413">Isomerase</keyword>
<dbReference type="InParanoid" id="T1G0A8"/>
<reference evidence="6 8" key="2">
    <citation type="journal article" date="2013" name="Nature">
        <title>Insights into bilaterian evolution from three spiralian genomes.</title>
        <authorList>
            <person name="Simakov O."/>
            <person name="Marletaz F."/>
            <person name="Cho S.J."/>
            <person name="Edsinger-Gonzales E."/>
            <person name="Havlak P."/>
            <person name="Hellsten U."/>
            <person name="Kuo D.H."/>
            <person name="Larsson T."/>
            <person name="Lv J."/>
            <person name="Arendt D."/>
            <person name="Savage R."/>
            <person name="Osoegawa K."/>
            <person name="de Jong P."/>
            <person name="Grimwood J."/>
            <person name="Chapman J.A."/>
            <person name="Shapiro H."/>
            <person name="Aerts A."/>
            <person name="Otillar R.P."/>
            <person name="Terry A.Y."/>
            <person name="Boore J.L."/>
            <person name="Grigoriev I.V."/>
            <person name="Lindberg D.R."/>
            <person name="Seaver E.C."/>
            <person name="Weisblat D.A."/>
            <person name="Putnam N.H."/>
            <person name="Rokhsar D.S."/>
        </authorList>
    </citation>
    <scope>NUCLEOTIDE SEQUENCE</scope>
</reference>
<keyword evidence="8" id="KW-1185">Reference proteome</keyword>
<dbReference type="InterPro" id="IPR020103">
    <property type="entry name" value="PsdUridine_synth_cat_dom_sf"/>
</dbReference>
<dbReference type="GO" id="GO:1990481">
    <property type="term" value="P:mRNA pseudouridine synthesis"/>
    <property type="evidence" value="ECO:0000318"/>
    <property type="project" value="GO_Central"/>
</dbReference>
<accession>T1G0A8</accession>
<dbReference type="Pfam" id="PF01509">
    <property type="entry name" value="TruB_N"/>
    <property type="match status" value="1"/>
</dbReference>
<proteinExistence type="inferred from homology"/>
<dbReference type="EnsemblMetazoa" id="HelroT70692">
    <property type="protein sequence ID" value="HelroP70692"/>
    <property type="gene ID" value="HelroG70692"/>
</dbReference>
<feature type="domain" description="Pseudouridine synthase II N-terminal" evidence="5">
    <location>
        <begin position="3"/>
        <end position="156"/>
    </location>
</feature>
<dbReference type="InterPro" id="IPR002501">
    <property type="entry name" value="PsdUridine_synth_N"/>
</dbReference>
<dbReference type="OMA" id="THMELTQ"/>
<dbReference type="HOGENOM" id="CLU_032087_2_1_1"/>
<dbReference type="GO" id="GO:0003723">
    <property type="term" value="F:RNA binding"/>
    <property type="evidence" value="ECO:0007669"/>
    <property type="project" value="InterPro"/>
</dbReference>
<organism evidence="7 8">
    <name type="scientific">Helobdella robusta</name>
    <name type="common">Californian leech</name>
    <dbReference type="NCBI Taxonomy" id="6412"/>
    <lineage>
        <taxon>Eukaryota</taxon>
        <taxon>Metazoa</taxon>
        <taxon>Spiralia</taxon>
        <taxon>Lophotrochozoa</taxon>
        <taxon>Annelida</taxon>
        <taxon>Clitellata</taxon>
        <taxon>Hirudinea</taxon>
        <taxon>Rhynchobdellida</taxon>
        <taxon>Glossiphoniidae</taxon>
        <taxon>Helobdella</taxon>
    </lineage>
</organism>
<dbReference type="GO" id="GO:0006400">
    <property type="term" value="P:tRNA modification"/>
    <property type="evidence" value="ECO:0000318"/>
    <property type="project" value="GO_Central"/>
</dbReference>
<dbReference type="GeneID" id="20214506"/>
<evidence type="ECO:0000256" key="4">
    <source>
        <dbReference type="ARBA" id="ARBA00023235"/>
    </source>
</evidence>
<keyword evidence="3" id="KW-0819">tRNA processing</keyword>
<dbReference type="RefSeq" id="XP_009031155.1">
    <property type="nucleotide sequence ID" value="XM_009032907.1"/>
</dbReference>
<reference evidence="8" key="1">
    <citation type="submission" date="2012-12" db="EMBL/GenBank/DDBJ databases">
        <authorList>
            <person name="Hellsten U."/>
            <person name="Grimwood J."/>
            <person name="Chapman J.A."/>
            <person name="Shapiro H."/>
            <person name="Aerts A."/>
            <person name="Otillar R.P."/>
            <person name="Terry A.Y."/>
            <person name="Boore J.L."/>
            <person name="Simakov O."/>
            <person name="Marletaz F."/>
            <person name="Cho S.-J."/>
            <person name="Edsinger-Gonzales E."/>
            <person name="Havlak P."/>
            <person name="Kuo D.-H."/>
            <person name="Larsson T."/>
            <person name="Lv J."/>
            <person name="Arendt D."/>
            <person name="Savage R."/>
            <person name="Osoegawa K."/>
            <person name="de Jong P."/>
            <person name="Lindberg D.R."/>
            <person name="Seaver E.C."/>
            <person name="Weisblat D.A."/>
            <person name="Putnam N.H."/>
            <person name="Grigoriev I.V."/>
            <person name="Rokhsar D.S."/>
        </authorList>
    </citation>
    <scope>NUCLEOTIDE SEQUENCE</scope>
</reference>
<gene>
    <name evidence="7" type="primary">20214506</name>
    <name evidence="6" type="ORF">HELRODRAFT_70692</name>
</gene>
<evidence type="ECO:0000256" key="3">
    <source>
        <dbReference type="ARBA" id="ARBA00022694"/>
    </source>
</evidence>
<dbReference type="KEGG" id="hro:HELRODRAFT_70692"/>
<evidence type="ECO:0000313" key="6">
    <source>
        <dbReference type="EMBL" id="ESN90383.1"/>
    </source>
</evidence>
<dbReference type="AlphaFoldDB" id="T1G0A8"/>
<dbReference type="GO" id="GO:0160148">
    <property type="term" value="F:tRNA pseudouridine(55) synthase activity"/>
    <property type="evidence" value="ECO:0007669"/>
    <property type="project" value="UniProtKB-EC"/>
</dbReference>
<dbReference type="PANTHER" id="PTHR13767">
    <property type="entry name" value="TRNA-PSEUDOURIDINE SYNTHASE"/>
    <property type="match status" value="1"/>
</dbReference>
<evidence type="ECO:0000313" key="8">
    <source>
        <dbReference type="Proteomes" id="UP000015101"/>
    </source>
</evidence>
<dbReference type="OrthoDB" id="9995526at2759"/>
<reference evidence="7" key="3">
    <citation type="submission" date="2015-06" db="UniProtKB">
        <authorList>
            <consortium name="EnsemblMetazoa"/>
        </authorList>
    </citation>
    <scope>IDENTIFICATION</scope>
</reference>
<dbReference type="EMBL" id="AMQM01002248">
    <property type="status" value="NOT_ANNOTATED_CDS"/>
    <property type="molecule type" value="Genomic_DNA"/>
</dbReference>
<dbReference type="GO" id="GO:0009982">
    <property type="term" value="F:pseudouridine synthase activity"/>
    <property type="evidence" value="ECO:0000318"/>
    <property type="project" value="GO_Central"/>
</dbReference>
<dbReference type="InterPro" id="IPR014780">
    <property type="entry name" value="tRNA_psdUridine_synth_TruB"/>
</dbReference>
<dbReference type="Proteomes" id="UP000015101">
    <property type="component" value="Unassembled WGS sequence"/>
</dbReference>
<dbReference type="STRING" id="6412.T1G0A8"/>
<dbReference type="CTD" id="20214506"/>
<dbReference type="Gene3D" id="3.30.2350.10">
    <property type="entry name" value="Pseudouridine synthase"/>
    <property type="match status" value="1"/>
</dbReference>
<dbReference type="GO" id="GO:0005634">
    <property type="term" value="C:nucleus"/>
    <property type="evidence" value="ECO:0000318"/>
    <property type="project" value="GO_Central"/>
</dbReference>
<dbReference type="SUPFAM" id="SSF55120">
    <property type="entry name" value="Pseudouridine synthase"/>
    <property type="match status" value="1"/>
</dbReference>
<dbReference type="eggNOG" id="KOG2529">
    <property type="taxonomic scope" value="Eukaryota"/>
</dbReference>
<dbReference type="EC" id="5.4.99.25" evidence="2"/>
<evidence type="ECO:0000256" key="1">
    <source>
        <dbReference type="ARBA" id="ARBA00008999"/>
    </source>
</evidence>
<name>T1G0A8_HELRO</name>
<dbReference type="EMBL" id="KB097753">
    <property type="protein sequence ID" value="ESN90383.1"/>
    <property type="molecule type" value="Genomic_DNA"/>
</dbReference>
<evidence type="ECO:0000313" key="7">
    <source>
        <dbReference type="EnsemblMetazoa" id="HelroP70692"/>
    </source>
</evidence>
<dbReference type="FunFam" id="3.30.2350.10:FF:000071">
    <property type="entry name" value="Uncharacterized protein"/>
    <property type="match status" value="1"/>
</dbReference>